<keyword evidence="3" id="KW-0694">RNA-binding</keyword>
<feature type="repeat" description="Pumilio" evidence="4">
    <location>
        <begin position="197"/>
        <end position="232"/>
    </location>
</feature>
<dbReference type="PROSITE" id="PS50302">
    <property type="entry name" value="PUM"/>
    <property type="match status" value="2"/>
</dbReference>
<evidence type="ECO:0000256" key="5">
    <source>
        <dbReference type="SAM" id="MobiDB-lite"/>
    </source>
</evidence>
<dbReference type="Pfam" id="PF00806">
    <property type="entry name" value="PUF"/>
    <property type="match status" value="5"/>
</dbReference>
<evidence type="ECO:0000313" key="7">
    <source>
        <dbReference type="EMBL" id="GMN37817.1"/>
    </source>
</evidence>
<evidence type="ECO:0000256" key="2">
    <source>
        <dbReference type="ARBA" id="ARBA00022845"/>
    </source>
</evidence>
<dbReference type="EMBL" id="BTGU01000007">
    <property type="protein sequence ID" value="GMN37817.1"/>
    <property type="molecule type" value="Genomic_DNA"/>
</dbReference>
<evidence type="ECO:0000313" key="8">
    <source>
        <dbReference type="Proteomes" id="UP001187192"/>
    </source>
</evidence>
<proteinExistence type="predicted"/>
<dbReference type="PROSITE" id="PS50303">
    <property type="entry name" value="PUM_HD"/>
    <property type="match status" value="1"/>
</dbReference>
<organism evidence="7 8">
    <name type="scientific">Ficus carica</name>
    <name type="common">Common fig</name>
    <dbReference type="NCBI Taxonomy" id="3494"/>
    <lineage>
        <taxon>Eukaryota</taxon>
        <taxon>Viridiplantae</taxon>
        <taxon>Streptophyta</taxon>
        <taxon>Embryophyta</taxon>
        <taxon>Tracheophyta</taxon>
        <taxon>Spermatophyta</taxon>
        <taxon>Magnoliopsida</taxon>
        <taxon>eudicotyledons</taxon>
        <taxon>Gunneridae</taxon>
        <taxon>Pentapetalae</taxon>
        <taxon>rosids</taxon>
        <taxon>fabids</taxon>
        <taxon>Rosales</taxon>
        <taxon>Moraceae</taxon>
        <taxon>Ficeae</taxon>
        <taxon>Ficus</taxon>
    </lineage>
</organism>
<evidence type="ECO:0000256" key="3">
    <source>
        <dbReference type="ARBA" id="ARBA00022884"/>
    </source>
</evidence>
<dbReference type="GO" id="GO:0003729">
    <property type="term" value="F:mRNA binding"/>
    <property type="evidence" value="ECO:0007669"/>
    <property type="project" value="TreeGrafter"/>
</dbReference>
<keyword evidence="1" id="KW-0677">Repeat</keyword>
<dbReference type="PANTHER" id="PTHR12537">
    <property type="entry name" value="RNA BINDING PROTEIN PUMILIO-RELATED"/>
    <property type="match status" value="1"/>
</dbReference>
<dbReference type="SMART" id="SM00025">
    <property type="entry name" value="Pumilio"/>
    <property type="match status" value="5"/>
</dbReference>
<protein>
    <recommendedName>
        <fullName evidence="6">PUM-HD domain-containing protein</fullName>
    </recommendedName>
</protein>
<name>A0AA87ZPE1_FICCA</name>
<feature type="domain" description="PUM-HD" evidence="6">
    <location>
        <begin position="1"/>
        <end position="334"/>
    </location>
</feature>
<gene>
    <name evidence="7" type="ORF">TIFTF001_007124</name>
</gene>
<sequence>MNDRSRRNLLPDHQSQLLQNSNNQDYNLEHFSSHSSLSMPLPQPRRPQFPDKAATPQGGQRYSMNTLRGNVVTFGNLAIQKLIDVVNSDKLDQILDLLIIDHNRFDHVCTDQHGSKRKQSTLASALSNTAWSLTMSVYSSSLIYQCLKNFSPQFKQQLLLAIADNCLVIGRNLIRSCFLRQCFAEADDEIFDSLAPAIAQNADTFSKSRHGNYVVQRIIEMKKLEINRDITTKLLGKFVRLSMNQQGCHVVQKLMKDSGLEEVVDTVLTDILDSSSPLQVCQDRYGNYVVQAAITRIKEGLLFDRLRVFIEDNKIRLRKKGHGKWVWDAMNARLRAIKERIDIQDISNV</sequence>
<dbReference type="GO" id="GO:0006417">
    <property type="term" value="P:regulation of translation"/>
    <property type="evidence" value="ECO:0007669"/>
    <property type="project" value="UniProtKB-KW"/>
</dbReference>
<reference evidence="7" key="1">
    <citation type="submission" date="2023-07" db="EMBL/GenBank/DDBJ databases">
        <title>draft genome sequence of fig (Ficus carica).</title>
        <authorList>
            <person name="Takahashi T."/>
            <person name="Nishimura K."/>
        </authorList>
    </citation>
    <scope>NUCLEOTIDE SEQUENCE</scope>
</reference>
<dbReference type="InterPro" id="IPR001313">
    <property type="entry name" value="Pumilio_RNA-bd_rpt"/>
</dbReference>
<keyword evidence="8" id="KW-1185">Reference proteome</keyword>
<dbReference type="Gramene" id="FCD_00009534-RA">
    <property type="protein sequence ID" value="FCD_00009534-RA:cds"/>
    <property type="gene ID" value="FCD_00009534"/>
</dbReference>
<dbReference type="Gene3D" id="1.25.10.10">
    <property type="entry name" value="Leucine-rich Repeat Variant"/>
    <property type="match status" value="1"/>
</dbReference>
<dbReference type="Proteomes" id="UP001187192">
    <property type="component" value="Unassembled WGS sequence"/>
</dbReference>
<dbReference type="InterPro" id="IPR033133">
    <property type="entry name" value="PUM-HD"/>
</dbReference>
<evidence type="ECO:0000256" key="1">
    <source>
        <dbReference type="ARBA" id="ARBA00022737"/>
    </source>
</evidence>
<comment type="caution">
    <text evidence="7">The sequence shown here is derived from an EMBL/GenBank/DDBJ whole genome shotgun (WGS) entry which is preliminary data.</text>
</comment>
<dbReference type="AlphaFoldDB" id="A0AA87ZPE1"/>
<feature type="region of interest" description="Disordered" evidence="5">
    <location>
        <begin position="34"/>
        <end position="62"/>
    </location>
</feature>
<dbReference type="SUPFAM" id="SSF48371">
    <property type="entry name" value="ARM repeat"/>
    <property type="match status" value="1"/>
</dbReference>
<evidence type="ECO:0000259" key="6">
    <source>
        <dbReference type="PROSITE" id="PS50303"/>
    </source>
</evidence>
<dbReference type="InterPro" id="IPR016024">
    <property type="entry name" value="ARM-type_fold"/>
</dbReference>
<accession>A0AA87ZPE1</accession>
<dbReference type="PANTHER" id="PTHR12537:SF129">
    <property type="entry name" value="PUMILIO HOMOLOG 15-LIKE"/>
    <property type="match status" value="1"/>
</dbReference>
<dbReference type="GO" id="GO:0005737">
    <property type="term" value="C:cytoplasm"/>
    <property type="evidence" value="ECO:0007669"/>
    <property type="project" value="TreeGrafter"/>
</dbReference>
<feature type="repeat" description="Pumilio" evidence="4">
    <location>
        <begin position="233"/>
        <end position="269"/>
    </location>
</feature>
<keyword evidence="2" id="KW-0810">Translation regulation</keyword>
<evidence type="ECO:0000256" key="4">
    <source>
        <dbReference type="PROSITE-ProRule" id="PRU00317"/>
    </source>
</evidence>
<dbReference type="InterPro" id="IPR011989">
    <property type="entry name" value="ARM-like"/>
</dbReference>